<evidence type="ECO:0000313" key="10">
    <source>
        <dbReference type="Proteomes" id="UP000579250"/>
    </source>
</evidence>
<dbReference type="SUPFAM" id="SSF55120">
    <property type="entry name" value="Pseudouridine synthase"/>
    <property type="match status" value="1"/>
</dbReference>
<protein>
    <recommendedName>
        <fullName evidence="5">tRNA pseudouridine synthase B</fullName>
        <ecNumber evidence="5">5.4.99.25</ecNumber>
    </recommendedName>
    <alternativeName>
        <fullName evidence="5">tRNA pseudouridine(55) synthase</fullName>
        <shortName evidence="5">Psi55 synthase</shortName>
    </alternativeName>
    <alternativeName>
        <fullName evidence="5">tRNA pseudouridylate synthase</fullName>
    </alternativeName>
    <alternativeName>
        <fullName evidence="5">tRNA-uridine isomerase</fullName>
    </alternativeName>
</protein>
<dbReference type="InterPro" id="IPR015947">
    <property type="entry name" value="PUA-like_sf"/>
</dbReference>
<name>A0A846YZH8_9ACTN</name>
<gene>
    <name evidence="5 9" type="primary">truB</name>
    <name evidence="9" type="ORF">HGB48_15325</name>
</gene>
<dbReference type="EMBL" id="JAAXPI010000017">
    <property type="protein sequence ID" value="NKZ05107.1"/>
    <property type="molecule type" value="Genomic_DNA"/>
</dbReference>
<feature type="domain" description="tRNA pseudouridylate synthase B C-terminal" evidence="8">
    <location>
        <begin position="178"/>
        <end position="218"/>
    </location>
</feature>
<evidence type="ECO:0000256" key="1">
    <source>
        <dbReference type="ARBA" id="ARBA00000385"/>
    </source>
</evidence>
<dbReference type="InterPro" id="IPR014780">
    <property type="entry name" value="tRNA_psdUridine_synth_TruB"/>
</dbReference>
<evidence type="ECO:0000259" key="7">
    <source>
        <dbReference type="Pfam" id="PF09142"/>
    </source>
</evidence>
<evidence type="ECO:0000259" key="8">
    <source>
        <dbReference type="Pfam" id="PF16198"/>
    </source>
</evidence>
<comment type="caution">
    <text evidence="9">The sequence shown here is derived from an EMBL/GenBank/DDBJ whole genome shotgun (WGS) entry which is preliminary data.</text>
</comment>
<feature type="domain" description="tRNA pseudouridine synthase II TruB subfamily 2 C-terminal" evidence="7">
    <location>
        <begin position="233"/>
        <end position="288"/>
    </location>
</feature>
<comment type="similarity">
    <text evidence="2 5">Belongs to the pseudouridine synthase TruB family. Type 1 subfamily.</text>
</comment>
<evidence type="ECO:0000256" key="5">
    <source>
        <dbReference type="HAMAP-Rule" id="MF_01080"/>
    </source>
</evidence>
<keyword evidence="3 5" id="KW-0819">tRNA processing</keyword>
<evidence type="ECO:0000256" key="3">
    <source>
        <dbReference type="ARBA" id="ARBA00022694"/>
    </source>
</evidence>
<dbReference type="InterPro" id="IPR032819">
    <property type="entry name" value="TruB_C"/>
</dbReference>
<dbReference type="GO" id="GO:0160148">
    <property type="term" value="F:tRNA pseudouridine(55) synthase activity"/>
    <property type="evidence" value="ECO:0007669"/>
    <property type="project" value="UniProtKB-EC"/>
</dbReference>
<evidence type="ECO:0000259" key="6">
    <source>
        <dbReference type="Pfam" id="PF01509"/>
    </source>
</evidence>
<dbReference type="Pfam" id="PF01509">
    <property type="entry name" value="TruB_N"/>
    <property type="match status" value="1"/>
</dbReference>
<keyword evidence="10" id="KW-1185">Reference proteome</keyword>
<evidence type="ECO:0000313" key="9">
    <source>
        <dbReference type="EMBL" id="NKZ05107.1"/>
    </source>
</evidence>
<dbReference type="Proteomes" id="UP000579250">
    <property type="component" value="Unassembled WGS sequence"/>
</dbReference>
<dbReference type="InterPro" id="IPR002501">
    <property type="entry name" value="PsdUridine_synth_N"/>
</dbReference>
<dbReference type="GO" id="GO:0031119">
    <property type="term" value="P:tRNA pseudouridine synthesis"/>
    <property type="evidence" value="ECO:0007669"/>
    <property type="project" value="UniProtKB-UniRule"/>
</dbReference>
<evidence type="ECO:0000256" key="4">
    <source>
        <dbReference type="ARBA" id="ARBA00023235"/>
    </source>
</evidence>
<dbReference type="FunFam" id="3.30.2350.10:FF:000011">
    <property type="entry name" value="tRNA pseudouridine synthase B"/>
    <property type="match status" value="1"/>
</dbReference>
<dbReference type="CDD" id="cd02573">
    <property type="entry name" value="PseudoU_synth_EcTruB"/>
    <property type="match status" value="1"/>
</dbReference>
<accession>A0A846YZH8</accession>
<reference evidence="9 10" key="1">
    <citation type="submission" date="2020-04" db="EMBL/GenBank/DDBJ databases">
        <title>MicrobeNet Type strains.</title>
        <authorList>
            <person name="Nicholson A.C."/>
        </authorList>
    </citation>
    <scope>NUCLEOTIDE SEQUENCE [LARGE SCALE GENOMIC DNA]</scope>
    <source>
        <strain evidence="9 10">ATCC BAA-277</strain>
    </source>
</reference>
<dbReference type="InterPro" id="IPR036974">
    <property type="entry name" value="PUA_sf"/>
</dbReference>
<dbReference type="GO" id="GO:0003723">
    <property type="term" value="F:RNA binding"/>
    <property type="evidence" value="ECO:0007669"/>
    <property type="project" value="InterPro"/>
</dbReference>
<comment type="catalytic activity">
    <reaction evidence="1 5">
        <text>uridine(55) in tRNA = pseudouridine(55) in tRNA</text>
        <dbReference type="Rhea" id="RHEA:42532"/>
        <dbReference type="Rhea" id="RHEA-COMP:10101"/>
        <dbReference type="Rhea" id="RHEA-COMP:10102"/>
        <dbReference type="ChEBI" id="CHEBI:65314"/>
        <dbReference type="ChEBI" id="CHEBI:65315"/>
        <dbReference type="EC" id="5.4.99.25"/>
    </reaction>
</comment>
<dbReference type="NCBIfam" id="TIGR00431">
    <property type="entry name" value="TruB"/>
    <property type="match status" value="1"/>
</dbReference>
<dbReference type="Pfam" id="PF16198">
    <property type="entry name" value="TruB_C_2"/>
    <property type="match status" value="1"/>
</dbReference>
<dbReference type="InterPro" id="IPR015225">
    <property type="entry name" value="tRNA_psdUridine_synth_fam2_C"/>
</dbReference>
<dbReference type="Gene3D" id="2.30.130.10">
    <property type="entry name" value="PUA domain"/>
    <property type="match status" value="1"/>
</dbReference>
<comment type="function">
    <text evidence="5">Responsible for synthesis of pseudouridine from uracil-55 in the psi GC loop of transfer RNAs.</text>
</comment>
<dbReference type="RefSeq" id="WP_067631951.1">
    <property type="nucleotide sequence ID" value="NZ_JAAXPI010000017.1"/>
</dbReference>
<dbReference type="EC" id="5.4.99.25" evidence="5"/>
<dbReference type="PANTHER" id="PTHR13767">
    <property type="entry name" value="TRNA-PSEUDOURIDINE SYNTHASE"/>
    <property type="match status" value="1"/>
</dbReference>
<dbReference type="Pfam" id="PF09142">
    <property type="entry name" value="TruB_C"/>
    <property type="match status" value="1"/>
</dbReference>
<feature type="domain" description="Pseudouridine synthase II N-terminal" evidence="6">
    <location>
        <begin position="25"/>
        <end position="177"/>
    </location>
</feature>
<dbReference type="PANTHER" id="PTHR13767:SF2">
    <property type="entry name" value="PSEUDOURIDYLATE SYNTHASE TRUB1"/>
    <property type="match status" value="1"/>
</dbReference>
<evidence type="ECO:0000256" key="2">
    <source>
        <dbReference type="ARBA" id="ARBA00005642"/>
    </source>
</evidence>
<keyword evidence="4 5" id="KW-0413">Isomerase</keyword>
<dbReference type="HAMAP" id="MF_01080">
    <property type="entry name" value="TruB_bact"/>
    <property type="match status" value="1"/>
</dbReference>
<sequence>MDNSGLVIVDKPAGWTSHDVVGKMRRLAKTRRVGHAGTLDPMATGVLVLGVGKATRLLGHLALTEKGYDATIRLGQATNTDDAEGEITATASAASVTGAALRAGIAELTGTIQQVPPQVSAIKVNGERAYKMARKGEEVALAARPVTVREFAVLDVRRDGELIDVDASVSCSSGTYIRALARDLGASLGCGGHLTALRRTRVGPYDLAMARTLDELAGKLEILPMGEAVAAVFPRRDVSDEDARKVAHGGRLPAAGLGPGPVGVFAPDGTLLALVEEQGGLARPLAVFVS</sequence>
<dbReference type="InterPro" id="IPR020103">
    <property type="entry name" value="PsdUridine_synth_cat_dom_sf"/>
</dbReference>
<dbReference type="AlphaFoldDB" id="A0A846YZH8"/>
<dbReference type="SUPFAM" id="SSF88697">
    <property type="entry name" value="PUA domain-like"/>
    <property type="match status" value="1"/>
</dbReference>
<dbReference type="GO" id="GO:1990481">
    <property type="term" value="P:mRNA pseudouridine synthesis"/>
    <property type="evidence" value="ECO:0007669"/>
    <property type="project" value="TreeGrafter"/>
</dbReference>
<dbReference type="Gene3D" id="3.30.2350.10">
    <property type="entry name" value="Pseudouridine synthase"/>
    <property type="match status" value="1"/>
</dbReference>
<feature type="active site" description="Nucleophile" evidence="5">
    <location>
        <position position="40"/>
    </location>
</feature>
<organism evidence="9 10">
    <name type="scientific">Actinomadura latina</name>
    <dbReference type="NCBI Taxonomy" id="163603"/>
    <lineage>
        <taxon>Bacteria</taxon>
        <taxon>Bacillati</taxon>
        <taxon>Actinomycetota</taxon>
        <taxon>Actinomycetes</taxon>
        <taxon>Streptosporangiales</taxon>
        <taxon>Thermomonosporaceae</taxon>
        <taxon>Actinomadura</taxon>
    </lineage>
</organism>
<proteinExistence type="inferred from homology"/>